<proteinExistence type="predicted"/>
<evidence type="ECO:0000313" key="2">
    <source>
        <dbReference type="EMBL" id="QMU28148.1"/>
    </source>
</evidence>
<feature type="transmembrane region" description="Helical" evidence="1">
    <location>
        <begin position="90"/>
        <end position="111"/>
    </location>
</feature>
<dbReference type="KEGG" id="add:HUW48_08865"/>
<keyword evidence="1" id="KW-1133">Transmembrane helix</keyword>
<evidence type="ECO:0008006" key="4">
    <source>
        <dbReference type="Google" id="ProtNLM"/>
    </source>
</evidence>
<feature type="transmembrane region" description="Helical" evidence="1">
    <location>
        <begin position="55"/>
        <end position="78"/>
    </location>
</feature>
<keyword evidence="1" id="KW-0812">Transmembrane</keyword>
<protein>
    <recommendedName>
        <fullName evidence="4">DUF2306 domain-containing protein</fullName>
    </recommendedName>
</protein>
<dbReference type="AlphaFoldDB" id="A0A7L7L5R3"/>
<name>A0A7L7L5R3_9BACT</name>
<dbReference type="Proteomes" id="UP000514509">
    <property type="component" value="Chromosome"/>
</dbReference>
<sequence length="306" mass="35386">MITGFLPDYQDLLSGKVKVHWFGHVHGAIMTTWLAVFLTQAILAARGNLKFHRKLGLLSLGLGIIVWLTMGVVTFRALISNNPPLADSQFDILFIQLYGLILFGLFFSWGMWMRKNATSHKRLLLLATLITMQAAIDRIRFLPGIHMALFPRFLYLDALLIPLFFYDWLTLRRIHKTTWLGTLFIVLLQVGIVMGWESPAWHRFWFNSISPFVEQVVEVKLNDVQADLLVGDYGDKNWHMTINREDNKLYLKLPEQPKWELGATSDTKLFVRTINWKLLFVKGADGQVTKVVNDQIAFVWEVKRLK</sequence>
<feature type="transmembrane region" description="Helical" evidence="1">
    <location>
        <begin position="153"/>
        <end position="171"/>
    </location>
</feature>
<accession>A0A7L7L5R3</accession>
<evidence type="ECO:0000256" key="1">
    <source>
        <dbReference type="SAM" id="Phobius"/>
    </source>
</evidence>
<organism evidence="2 3">
    <name type="scientific">Adhaeribacter radiodurans</name>
    <dbReference type="NCBI Taxonomy" id="2745197"/>
    <lineage>
        <taxon>Bacteria</taxon>
        <taxon>Pseudomonadati</taxon>
        <taxon>Bacteroidota</taxon>
        <taxon>Cytophagia</taxon>
        <taxon>Cytophagales</taxon>
        <taxon>Hymenobacteraceae</taxon>
        <taxon>Adhaeribacter</taxon>
    </lineage>
</organism>
<dbReference type="RefSeq" id="WP_182415336.1">
    <property type="nucleotide sequence ID" value="NZ_CP055153.1"/>
</dbReference>
<dbReference type="EMBL" id="CP055153">
    <property type="protein sequence ID" value="QMU28148.1"/>
    <property type="molecule type" value="Genomic_DNA"/>
</dbReference>
<keyword evidence="1" id="KW-0472">Membrane</keyword>
<reference evidence="2 3" key="1">
    <citation type="submission" date="2020-08" db="EMBL/GenBank/DDBJ databases">
        <title>Adhaeribacter dokdonensis sp. nov., isolated from the rhizosphere of Elymus tsukushiensis, a plant native to the Dokdo Islands, Republic of Korea.</title>
        <authorList>
            <person name="Ghim S.Y."/>
        </authorList>
    </citation>
    <scope>NUCLEOTIDE SEQUENCE [LARGE SCALE GENOMIC DNA]</scope>
    <source>
        <strain evidence="2 3">KUDC8001</strain>
    </source>
</reference>
<feature type="transmembrane region" description="Helical" evidence="1">
    <location>
        <begin position="123"/>
        <end position="141"/>
    </location>
</feature>
<gene>
    <name evidence="2" type="ORF">HUW48_08865</name>
</gene>
<feature type="transmembrane region" description="Helical" evidence="1">
    <location>
        <begin position="20"/>
        <end position="43"/>
    </location>
</feature>
<keyword evidence="3" id="KW-1185">Reference proteome</keyword>
<evidence type="ECO:0000313" key="3">
    <source>
        <dbReference type="Proteomes" id="UP000514509"/>
    </source>
</evidence>
<feature type="transmembrane region" description="Helical" evidence="1">
    <location>
        <begin position="178"/>
        <end position="196"/>
    </location>
</feature>